<reference evidence="1" key="2">
    <citation type="submission" date="2020-09" db="EMBL/GenBank/DDBJ databases">
        <authorList>
            <person name="Sun Q."/>
            <person name="Kim S."/>
        </authorList>
    </citation>
    <scope>NUCLEOTIDE SEQUENCE</scope>
    <source>
        <strain evidence="1">KCTC 23077</strain>
    </source>
</reference>
<dbReference type="Gene3D" id="3.40.50.620">
    <property type="entry name" value="HUPs"/>
    <property type="match status" value="1"/>
</dbReference>
<keyword evidence="2" id="KW-1185">Reference proteome</keyword>
<comment type="caution">
    <text evidence="1">The sequence shown here is derived from an EMBL/GenBank/DDBJ whole genome shotgun (WGS) entry which is preliminary data.</text>
</comment>
<gene>
    <name evidence="1" type="ORF">GCM10007067_17480</name>
</gene>
<dbReference type="Proteomes" id="UP000646426">
    <property type="component" value="Unassembled WGS sequence"/>
</dbReference>
<dbReference type="AlphaFoldDB" id="A0A918W8B5"/>
<accession>A0A918W8B5</accession>
<name>A0A918W8B5_9GAMM</name>
<evidence type="ECO:0000313" key="1">
    <source>
        <dbReference type="EMBL" id="GHA80267.1"/>
    </source>
</evidence>
<evidence type="ECO:0008006" key="3">
    <source>
        <dbReference type="Google" id="ProtNLM"/>
    </source>
</evidence>
<evidence type="ECO:0000313" key="2">
    <source>
        <dbReference type="Proteomes" id="UP000646426"/>
    </source>
</evidence>
<dbReference type="InterPro" id="IPR014729">
    <property type="entry name" value="Rossmann-like_a/b/a_fold"/>
</dbReference>
<reference evidence="1" key="1">
    <citation type="journal article" date="2014" name="Int. J. Syst. Evol. Microbiol.">
        <title>Complete genome sequence of Corynebacterium casei LMG S-19264T (=DSM 44701T), isolated from a smear-ripened cheese.</title>
        <authorList>
            <consortium name="US DOE Joint Genome Institute (JGI-PGF)"/>
            <person name="Walter F."/>
            <person name="Albersmeier A."/>
            <person name="Kalinowski J."/>
            <person name="Ruckert C."/>
        </authorList>
    </citation>
    <scope>NUCLEOTIDE SEQUENCE</scope>
    <source>
        <strain evidence="1">KCTC 23077</strain>
    </source>
</reference>
<protein>
    <recommendedName>
        <fullName evidence="3">7-cyano-7-deazaguanine synthase</fullName>
    </recommendedName>
</protein>
<sequence length="261" mass="29407">MTAPVHLLWTGGWDSTFQLLRLLLVHRLPVQPIYLIDDKRNSLDVELRTMARIRDELATRYPQTRSLMLPTWSAKVSEIRPDPEVDAAWARLNAIEPLGTQYAWLGRFCREHGLSEVETGFEKTRNGAGALLTDLGEPGVSAHGYPVDRIAKQHADAQIVFGYYAFPLFHITKQDMAREVDERGWRPIMLATWFCHRPNEMQPCGVCNPCVGVVKAGLGWRIPAKRRLYGAVHRATIGFAKGLLRRLRDALRGSQQAGANA</sequence>
<proteinExistence type="predicted"/>
<organism evidence="1 2">
    <name type="scientific">Cognatilysobacter bugurensis</name>
    <dbReference type="NCBI Taxonomy" id="543356"/>
    <lineage>
        <taxon>Bacteria</taxon>
        <taxon>Pseudomonadati</taxon>
        <taxon>Pseudomonadota</taxon>
        <taxon>Gammaproteobacteria</taxon>
        <taxon>Lysobacterales</taxon>
        <taxon>Lysobacteraceae</taxon>
        <taxon>Cognatilysobacter</taxon>
    </lineage>
</organism>
<dbReference type="SUPFAM" id="SSF52402">
    <property type="entry name" value="Adenine nucleotide alpha hydrolases-like"/>
    <property type="match status" value="1"/>
</dbReference>
<dbReference type="RefSeq" id="WP_189455478.1">
    <property type="nucleotide sequence ID" value="NZ_BMYD01000002.1"/>
</dbReference>
<dbReference type="EMBL" id="BMYD01000002">
    <property type="protein sequence ID" value="GHA80267.1"/>
    <property type="molecule type" value="Genomic_DNA"/>
</dbReference>